<proteinExistence type="predicted"/>
<dbReference type="GO" id="GO:0006520">
    <property type="term" value="P:amino acid metabolic process"/>
    <property type="evidence" value="ECO:0007669"/>
    <property type="project" value="InterPro"/>
</dbReference>
<dbReference type="Proteomes" id="UP000223982">
    <property type="component" value="Unassembled WGS sequence"/>
</dbReference>
<accession>A0AA44U2R8</accession>
<dbReference type="GO" id="GO:0016743">
    <property type="term" value="F:carboxyl- or carbamoyltransferase activity"/>
    <property type="evidence" value="ECO:0007669"/>
    <property type="project" value="InterPro"/>
</dbReference>
<name>A0AA44U2R8_CUTAC</name>
<dbReference type="AlphaFoldDB" id="A0AA44U2R8"/>
<organism evidence="2 3">
    <name type="scientific">Cutibacterium acnes</name>
    <name type="common">Propionibacterium acnes</name>
    <dbReference type="NCBI Taxonomy" id="1747"/>
    <lineage>
        <taxon>Bacteria</taxon>
        <taxon>Bacillati</taxon>
        <taxon>Actinomycetota</taxon>
        <taxon>Actinomycetes</taxon>
        <taxon>Propionibacteriales</taxon>
        <taxon>Propionibacteriaceae</taxon>
        <taxon>Cutibacterium</taxon>
    </lineage>
</organism>
<gene>
    <name evidence="2" type="ORF">APS60_10895</name>
</gene>
<sequence length="48" mass="5584">MTDEFHPTWVCADALTMREHAENRMHIIKVVFVASLTRGILRGKQPEF</sequence>
<protein>
    <submittedName>
        <fullName evidence="2">Ornithine carbamoyltransferase</fullName>
    </submittedName>
</protein>
<evidence type="ECO:0000313" key="3">
    <source>
        <dbReference type="Proteomes" id="UP000223982"/>
    </source>
</evidence>
<dbReference type="EMBL" id="LKVB01000010">
    <property type="protein sequence ID" value="PHJ26428.1"/>
    <property type="molecule type" value="Genomic_DNA"/>
</dbReference>
<dbReference type="InterPro" id="IPR036901">
    <property type="entry name" value="Asp/Orn_carbamoylTrfase_sf"/>
</dbReference>
<reference evidence="2 3" key="1">
    <citation type="submission" date="2017-02" db="EMBL/GenBank/DDBJ databases">
        <title>Prevalence of linear plasmids in Propionibacterium acnes isolates obtained from cancerous prostatic tissue.</title>
        <authorList>
            <person name="Davidsson S."/>
            <person name="Bruggemann H."/>
        </authorList>
    </citation>
    <scope>NUCLEOTIDE SEQUENCE [LARGE SCALE GENOMIC DNA]</scope>
    <source>
        <strain evidence="2 3">09-9</strain>
    </source>
</reference>
<dbReference type="Gene3D" id="3.40.50.1370">
    <property type="entry name" value="Aspartate/ornithine carbamoyltransferase"/>
    <property type="match status" value="1"/>
</dbReference>
<keyword evidence="1" id="KW-0808">Transferase</keyword>
<comment type="caution">
    <text evidence="2">The sequence shown here is derived from an EMBL/GenBank/DDBJ whole genome shotgun (WGS) entry which is preliminary data.</text>
</comment>
<dbReference type="GO" id="GO:0016597">
    <property type="term" value="F:amino acid binding"/>
    <property type="evidence" value="ECO:0007669"/>
    <property type="project" value="InterPro"/>
</dbReference>
<dbReference type="RefSeq" id="WP_002520738.1">
    <property type="nucleotide sequence ID" value="NZ_JAGDNL010000003.1"/>
</dbReference>
<evidence type="ECO:0000313" key="2">
    <source>
        <dbReference type="EMBL" id="PHJ26428.1"/>
    </source>
</evidence>
<evidence type="ECO:0000256" key="1">
    <source>
        <dbReference type="ARBA" id="ARBA00022679"/>
    </source>
</evidence>